<reference evidence="8" key="1">
    <citation type="submission" date="2023-12" db="EMBL/GenBank/DDBJ databases">
        <title>Fervidustalea candida gen. nov., sp. nov., a novel member of the family Paenibacillaceae isolated from a geothermal area.</title>
        <authorList>
            <person name="Li W.-J."/>
            <person name="Jiao J.-Y."/>
            <person name="Chen Y."/>
        </authorList>
    </citation>
    <scope>NUCLEOTIDE SEQUENCE</scope>
    <source>
        <strain evidence="8">SYSU GA230002</strain>
    </source>
</reference>
<dbReference type="RefSeq" id="WP_371752490.1">
    <property type="nucleotide sequence ID" value="NZ_JAYJLD010000002.1"/>
</dbReference>
<evidence type="ECO:0000256" key="3">
    <source>
        <dbReference type="ARBA" id="ARBA00022960"/>
    </source>
</evidence>
<comment type="similarity">
    <text evidence="1 5">Belongs to the MreC family.</text>
</comment>
<dbReference type="PIRSF" id="PIRSF038471">
    <property type="entry name" value="MreC"/>
    <property type="match status" value="1"/>
</dbReference>
<evidence type="ECO:0000256" key="6">
    <source>
        <dbReference type="SAM" id="Coils"/>
    </source>
</evidence>
<protein>
    <recommendedName>
        <fullName evidence="2 5">Cell shape-determining protein MreC</fullName>
    </recommendedName>
    <alternativeName>
        <fullName evidence="4 5">Cell shape protein MreC</fullName>
    </alternativeName>
</protein>
<evidence type="ECO:0000313" key="8">
    <source>
        <dbReference type="EMBL" id="MEB3100377.1"/>
    </source>
</evidence>
<dbReference type="EMBL" id="JAYJLD010000002">
    <property type="protein sequence ID" value="MEB3100377.1"/>
    <property type="molecule type" value="Genomic_DNA"/>
</dbReference>
<keyword evidence="3 5" id="KW-0133">Cell shape</keyword>
<evidence type="ECO:0000256" key="1">
    <source>
        <dbReference type="ARBA" id="ARBA00009369"/>
    </source>
</evidence>
<dbReference type="Proteomes" id="UP001310386">
    <property type="component" value="Unassembled WGS sequence"/>
</dbReference>
<organism evidence="8 9">
    <name type="scientific">Ferviditalea candida</name>
    <dbReference type="NCBI Taxonomy" id="3108399"/>
    <lineage>
        <taxon>Bacteria</taxon>
        <taxon>Bacillati</taxon>
        <taxon>Bacillota</taxon>
        <taxon>Bacilli</taxon>
        <taxon>Bacillales</taxon>
        <taxon>Paenibacillaceae</taxon>
        <taxon>Ferviditalea</taxon>
    </lineage>
</organism>
<dbReference type="InterPro" id="IPR055342">
    <property type="entry name" value="MreC_beta-barrel_core"/>
</dbReference>
<dbReference type="NCBIfam" id="TIGR00219">
    <property type="entry name" value="mreC"/>
    <property type="match status" value="1"/>
</dbReference>
<dbReference type="Gene3D" id="2.40.10.340">
    <property type="entry name" value="Rod shape-determining protein MreC, domain 1"/>
    <property type="match status" value="1"/>
</dbReference>
<feature type="domain" description="Rod shape-determining protein MreC beta-barrel core" evidence="7">
    <location>
        <begin position="131"/>
        <end position="289"/>
    </location>
</feature>
<dbReference type="InterPro" id="IPR042177">
    <property type="entry name" value="Cell/Rod_1"/>
</dbReference>
<dbReference type="PANTHER" id="PTHR34138">
    <property type="entry name" value="CELL SHAPE-DETERMINING PROTEIN MREC"/>
    <property type="match status" value="1"/>
</dbReference>
<sequence>MYALFKFMGSKRLFVLLIGVILAVALMGLTLGKREKMTWLEMFASDTVSFAQSLFYKPAGYIAGFFGDIGNLRDIYEENKVLKKRLMDYAKDTARLNALEKQNRELLDALSFTEKQKQENHYVWHVAEAVAVSPDPVYNTTIRINLGSKDGIRENMAVATVDGLIGRIDRVAPFYSTVQLISDILYKDVDFKIDTSKAIAATVKGKDSFGMIESYDNESGYLIMDKIPESDQIAAGDTIITSGLGGVFPAGVVIGTVVSKREGDFGIAYKAYIKPAARFKPGQAIFVIEKPQP</sequence>
<dbReference type="InterPro" id="IPR007221">
    <property type="entry name" value="MreC"/>
</dbReference>
<name>A0ABU5ZCZ2_9BACL</name>
<gene>
    <name evidence="8" type="primary">mreC</name>
    <name evidence="8" type="ORF">VF724_01720</name>
</gene>
<evidence type="ECO:0000256" key="5">
    <source>
        <dbReference type="PIRNR" id="PIRNR038471"/>
    </source>
</evidence>
<comment type="caution">
    <text evidence="8">The sequence shown here is derived from an EMBL/GenBank/DDBJ whole genome shotgun (WGS) entry which is preliminary data.</text>
</comment>
<dbReference type="InterPro" id="IPR042175">
    <property type="entry name" value="Cell/Rod_MreC_2"/>
</dbReference>
<feature type="coiled-coil region" evidence="6">
    <location>
        <begin position="89"/>
        <end position="116"/>
    </location>
</feature>
<evidence type="ECO:0000256" key="4">
    <source>
        <dbReference type="ARBA" id="ARBA00032089"/>
    </source>
</evidence>
<accession>A0ABU5ZCZ2</accession>
<evidence type="ECO:0000256" key="2">
    <source>
        <dbReference type="ARBA" id="ARBA00013855"/>
    </source>
</evidence>
<dbReference type="PANTHER" id="PTHR34138:SF1">
    <property type="entry name" value="CELL SHAPE-DETERMINING PROTEIN MREC"/>
    <property type="match status" value="1"/>
</dbReference>
<keyword evidence="9" id="KW-1185">Reference proteome</keyword>
<proteinExistence type="inferred from homology"/>
<dbReference type="Gene3D" id="2.40.10.350">
    <property type="entry name" value="Rod shape-determining protein MreC, domain 2"/>
    <property type="match status" value="1"/>
</dbReference>
<evidence type="ECO:0000259" key="7">
    <source>
        <dbReference type="Pfam" id="PF04085"/>
    </source>
</evidence>
<keyword evidence="6" id="KW-0175">Coiled coil</keyword>
<comment type="function">
    <text evidence="5">Involved in formation and maintenance of cell shape.</text>
</comment>
<dbReference type="Pfam" id="PF04085">
    <property type="entry name" value="MreC"/>
    <property type="match status" value="1"/>
</dbReference>
<evidence type="ECO:0000313" key="9">
    <source>
        <dbReference type="Proteomes" id="UP001310386"/>
    </source>
</evidence>